<organism evidence="16 17">
    <name type="scientific">Ammonicoccus fulvus</name>
    <dbReference type="NCBI Taxonomy" id="3138240"/>
    <lineage>
        <taxon>Bacteria</taxon>
        <taxon>Bacillati</taxon>
        <taxon>Actinomycetota</taxon>
        <taxon>Actinomycetes</taxon>
        <taxon>Propionibacteriales</taxon>
        <taxon>Propionibacteriaceae</taxon>
        <taxon>Ammonicoccus</taxon>
    </lineage>
</organism>
<evidence type="ECO:0000313" key="17">
    <source>
        <dbReference type="Proteomes" id="UP001442841"/>
    </source>
</evidence>
<gene>
    <name evidence="16" type="ORF">AADG42_10445</name>
</gene>
<dbReference type="PROSITE" id="PS00893">
    <property type="entry name" value="NUDIX_BOX"/>
    <property type="match status" value="1"/>
</dbReference>
<evidence type="ECO:0000256" key="13">
    <source>
        <dbReference type="RuleBase" id="RU004168"/>
    </source>
</evidence>
<dbReference type="PROSITE" id="PS51462">
    <property type="entry name" value="NUDIX"/>
    <property type="match status" value="1"/>
</dbReference>
<sequence length="227" mass="24729">MSGEEAILVVAAAVVENGLVLATRRVSPPGKWEFPGGKAEPGEEPVAALHRELAEELGLALEVGAEIPGPEAGFWPINDRLRMRIWYARGLGVPEPKGDHDALCWARPEDLAELDWLPADIPIARRIAVDLAQDWPMTRVRTHGIVTGRVQGVSFRYSMRQEAELLGVGGFVRNLPNGDVEFEAEGSPQAVAELLAWAQEGPAYARVMKVTTRKLAPKGDIHFSVTT</sequence>
<dbReference type="InterPro" id="IPR017968">
    <property type="entry name" value="Acylphosphatase_CS"/>
</dbReference>
<dbReference type="InterPro" id="IPR000086">
    <property type="entry name" value="NUDIX_hydrolase_dom"/>
</dbReference>
<feature type="domain" description="Nudix hydrolase" evidence="15">
    <location>
        <begin position="5"/>
        <end position="129"/>
    </location>
</feature>
<evidence type="ECO:0000313" key="16">
    <source>
        <dbReference type="EMBL" id="XAN07701.1"/>
    </source>
</evidence>
<keyword evidence="3" id="KW-0515">Mutator protein</keyword>
<evidence type="ECO:0000256" key="7">
    <source>
        <dbReference type="ARBA" id="ARBA00022801"/>
    </source>
</evidence>
<dbReference type="Pfam" id="PF00708">
    <property type="entry name" value="Acylphosphatase"/>
    <property type="match status" value="1"/>
</dbReference>
<feature type="active site" evidence="11">
    <location>
        <position position="174"/>
    </location>
</feature>
<evidence type="ECO:0000256" key="1">
    <source>
        <dbReference type="ARBA" id="ARBA00001946"/>
    </source>
</evidence>
<dbReference type="InterPro" id="IPR020084">
    <property type="entry name" value="NUDIX_hydrolase_CS"/>
</dbReference>
<dbReference type="EMBL" id="CP154795">
    <property type="protein sequence ID" value="XAN07701.1"/>
    <property type="molecule type" value="Genomic_DNA"/>
</dbReference>
<evidence type="ECO:0000256" key="10">
    <source>
        <dbReference type="ARBA" id="ARBA00035861"/>
    </source>
</evidence>
<dbReference type="InterPro" id="IPR020476">
    <property type="entry name" value="Nudix_hydrolase"/>
</dbReference>
<dbReference type="SUPFAM" id="SSF54975">
    <property type="entry name" value="Acylphosphatase/BLUF domain-like"/>
    <property type="match status" value="1"/>
</dbReference>
<dbReference type="PROSITE" id="PS00151">
    <property type="entry name" value="ACYLPHOSPHATASE_2"/>
    <property type="match status" value="1"/>
</dbReference>
<keyword evidence="7 11" id="KW-0378">Hydrolase</keyword>
<evidence type="ECO:0000259" key="14">
    <source>
        <dbReference type="PROSITE" id="PS51160"/>
    </source>
</evidence>
<dbReference type="Pfam" id="PF00293">
    <property type="entry name" value="NUDIX"/>
    <property type="match status" value="1"/>
</dbReference>
<keyword evidence="5" id="KW-0479">Metal-binding</keyword>
<dbReference type="InterPro" id="IPR015797">
    <property type="entry name" value="NUDIX_hydrolase-like_dom_sf"/>
</dbReference>
<dbReference type="PANTHER" id="PTHR47707">
    <property type="entry name" value="8-OXO-DGTP DIPHOSPHATASE"/>
    <property type="match status" value="1"/>
</dbReference>
<keyword evidence="8" id="KW-0460">Magnesium</keyword>
<keyword evidence="9" id="KW-0234">DNA repair</keyword>
<comment type="catalytic activity">
    <reaction evidence="10">
        <text>8-oxo-dGTP + H2O = 8-oxo-dGMP + diphosphate + H(+)</text>
        <dbReference type="Rhea" id="RHEA:31575"/>
        <dbReference type="ChEBI" id="CHEBI:15377"/>
        <dbReference type="ChEBI" id="CHEBI:15378"/>
        <dbReference type="ChEBI" id="CHEBI:33019"/>
        <dbReference type="ChEBI" id="CHEBI:63224"/>
        <dbReference type="ChEBI" id="CHEBI:77896"/>
        <dbReference type="EC" id="3.6.1.55"/>
    </reaction>
</comment>
<evidence type="ECO:0000259" key="15">
    <source>
        <dbReference type="PROSITE" id="PS51462"/>
    </source>
</evidence>
<feature type="domain" description="Acylphosphatase-like" evidence="14">
    <location>
        <begin position="141"/>
        <end position="227"/>
    </location>
</feature>
<proteinExistence type="inferred from homology"/>
<reference evidence="16 17" key="1">
    <citation type="submission" date="2024-04" db="EMBL/GenBank/DDBJ databases">
        <title>Isolation of an actinomycete strain from pig manure.</title>
        <authorList>
            <person name="Gong T."/>
            <person name="Yu Z."/>
            <person name="An M."/>
            <person name="Wei C."/>
            <person name="Yang W."/>
            <person name="Liu L."/>
        </authorList>
    </citation>
    <scope>NUCLEOTIDE SEQUENCE [LARGE SCALE GENOMIC DNA]</scope>
    <source>
        <strain evidence="16 17">ZF39</strain>
    </source>
</reference>
<evidence type="ECO:0000256" key="9">
    <source>
        <dbReference type="ARBA" id="ARBA00023204"/>
    </source>
</evidence>
<evidence type="ECO:0000256" key="3">
    <source>
        <dbReference type="ARBA" id="ARBA00022457"/>
    </source>
</evidence>
<evidence type="ECO:0000256" key="11">
    <source>
        <dbReference type="PROSITE-ProRule" id="PRU00520"/>
    </source>
</evidence>
<dbReference type="InterPro" id="IPR001792">
    <property type="entry name" value="Acylphosphatase-like_dom"/>
</dbReference>
<dbReference type="PRINTS" id="PR00502">
    <property type="entry name" value="NUDIXFAMILY"/>
</dbReference>
<evidence type="ECO:0000256" key="4">
    <source>
        <dbReference type="ARBA" id="ARBA00022705"/>
    </source>
</evidence>
<comment type="similarity">
    <text evidence="13">Belongs to the acylphosphatase family.</text>
</comment>
<evidence type="ECO:0000256" key="5">
    <source>
        <dbReference type="ARBA" id="ARBA00022723"/>
    </source>
</evidence>
<dbReference type="PANTHER" id="PTHR47707:SF1">
    <property type="entry name" value="NUDIX HYDROLASE FAMILY PROTEIN"/>
    <property type="match status" value="1"/>
</dbReference>
<comment type="similarity">
    <text evidence="2 12">Belongs to the Nudix hydrolase family.</text>
</comment>
<protein>
    <recommendedName>
        <fullName evidence="11">acylphosphatase</fullName>
        <ecNumber evidence="11">3.6.1.7</ecNumber>
    </recommendedName>
</protein>
<name>A0ABZ3FT04_9ACTN</name>
<evidence type="ECO:0000256" key="6">
    <source>
        <dbReference type="ARBA" id="ARBA00022763"/>
    </source>
</evidence>
<dbReference type="Gene3D" id="3.90.79.10">
    <property type="entry name" value="Nucleoside Triphosphate Pyrophosphohydrolase"/>
    <property type="match status" value="1"/>
</dbReference>
<dbReference type="Gene3D" id="3.30.70.100">
    <property type="match status" value="1"/>
</dbReference>
<keyword evidence="6" id="KW-0227">DNA damage</keyword>
<dbReference type="GO" id="GO:0003998">
    <property type="term" value="F:acylphosphatase activity"/>
    <property type="evidence" value="ECO:0007669"/>
    <property type="project" value="UniProtKB-EC"/>
</dbReference>
<comment type="cofactor">
    <cofactor evidence="1">
        <name>Mg(2+)</name>
        <dbReference type="ChEBI" id="CHEBI:18420"/>
    </cofactor>
</comment>
<dbReference type="PROSITE" id="PS00150">
    <property type="entry name" value="ACYLPHOSPHATASE_1"/>
    <property type="match status" value="1"/>
</dbReference>
<dbReference type="RefSeq" id="WP_425309156.1">
    <property type="nucleotide sequence ID" value="NZ_CP154795.1"/>
</dbReference>
<keyword evidence="17" id="KW-1185">Reference proteome</keyword>
<keyword evidence="4" id="KW-0235">DNA replication</keyword>
<dbReference type="InterPro" id="IPR036046">
    <property type="entry name" value="Acylphosphatase-like_dom_sf"/>
</dbReference>
<accession>A0ABZ3FT04</accession>
<comment type="catalytic activity">
    <reaction evidence="11">
        <text>an acyl phosphate + H2O = a carboxylate + phosphate + H(+)</text>
        <dbReference type="Rhea" id="RHEA:14965"/>
        <dbReference type="ChEBI" id="CHEBI:15377"/>
        <dbReference type="ChEBI" id="CHEBI:15378"/>
        <dbReference type="ChEBI" id="CHEBI:29067"/>
        <dbReference type="ChEBI" id="CHEBI:43474"/>
        <dbReference type="ChEBI" id="CHEBI:59918"/>
        <dbReference type="EC" id="3.6.1.7"/>
    </reaction>
</comment>
<dbReference type="SUPFAM" id="SSF55811">
    <property type="entry name" value="Nudix"/>
    <property type="match status" value="1"/>
</dbReference>
<evidence type="ECO:0000256" key="12">
    <source>
        <dbReference type="RuleBase" id="RU003476"/>
    </source>
</evidence>
<evidence type="ECO:0000256" key="8">
    <source>
        <dbReference type="ARBA" id="ARBA00022842"/>
    </source>
</evidence>
<feature type="active site" evidence="11">
    <location>
        <position position="156"/>
    </location>
</feature>
<dbReference type="Proteomes" id="UP001442841">
    <property type="component" value="Chromosome"/>
</dbReference>
<dbReference type="InterPro" id="IPR047127">
    <property type="entry name" value="MutT-like"/>
</dbReference>
<dbReference type="PROSITE" id="PS51160">
    <property type="entry name" value="ACYLPHOSPHATASE_3"/>
    <property type="match status" value="1"/>
</dbReference>
<dbReference type="EC" id="3.6.1.7" evidence="11"/>
<evidence type="ECO:0000256" key="2">
    <source>
        <dbReference type="ARBA" id="ARBA00005582"/>
    </source>
</evidence>